<dbReference type="InterPro" id="IPR051469">
    <property type="entry name" value="FliN/MopA/SpaO"/>
</dbReference>
<keyword evidence="4" id="KW-1003">Cell membrane</keyword>
<evidence type="ECO:0000256" key="1">
    <source>
        <dbReference type="ARBA" id="ARBA00004413"/>
    </source>
</evidence>
<name>A0AA49A7G4_9BURK</name>
<sequence>MSTINANPERVNATHVVELSDIAPQTPAGPALLSQNLRLLQGVKVTLSVVVGAIETTVDEVLSLKEFSVLKVERPVDQPVDVFLNGNLVARGQLVAVDDNFGVRVTEICTATAA</sequence>
<dbReference type="RefSeq" id="WP_054262474.1">
    <property type="nucleotide sequence ID" value="NZ_CP065053.1"/>
</dbReference>
<organism evidence="9 10">
    <name type="scientific">Massilia antarctica</name>
    <dbReference type="NCBI Taxonomy" id="2765360"/>
    <lineage>
        <taxon>Bacteria</taxon>
        <taxon>Pseudomonadati</taxon>
        <taxon>Pseudomonadota</taxon>
        <taxon>Betaproteobacteria</taxon>
        <taxon>Burkholderiales</taxon>
        <taxon>Oxalobacteraceae</taxon>
        <taxon>Telluria group</taxon>
        <taxon>Massilia</taxon>
    </lineage>
</organism>
<dbReference type="Proteomes" id="UP000662888">
    <property type="component" value="Chromosome"/>
</dbReference>
<dbReference type="EMBL" id="CP065053">
    <property type="protein sequence ID" value="QPI48560.1"/>
    <property type="molecule type" value="Genomic_DNA"/>
</dbReference>
<keyword evidence="9" id="KW-0969">Cilium</keyword>
<dbReference type="PANTHER" id="PTHR43484">
    <property type="match status" value="1"/>
</dbReference>
<gene>
    <name evidence="9" type="ORF">IV454_23970</name>
</gene>
<keyword evidence="9" id="KW-0966">Cell projection</keyword>
<evidence type="ECO:0000256" key="7">
    <source>
        <dbReference type="ARBA" id="ARBA00023136"/>
    </source>
</evidence>
<reference evidence="9 10" key="1">
    <citation type="submission" date="2020-11" db="EMBL/GenBank/DDBJ databases">
        <authorList>
            <person name="Sun Q."/>
        </authorList>
    </citation>
    <scope>NUCLEOTIDE SEQUENCE [LARGE SCALE GENOMIC DNA]</scope>
    <source>
        <strain evidence="9 10">P8398</strain>
    </source>
</reference>
<dbReference type="InterPro" id="IPR001543">
    <property type="entry name" value="FliN-like_C"/>
</dbReference>
<evidence type="ECO:0000256" key="2">
    <source>
        <dbReference type="ARBA" id="ARBA00009226"/>
    </source>
</evidence>
<dbReference type="PRINTS" id="PR00956">
    <property type="entry name" value="FLGMOTORFLIN"/>
</dbReference>
<dbReference type="SUPFAM" id="SSF101801">
    <property type="entry name" value="Surface presentation of antigens (SPOA)"/>
    <property type="match status" value="1"/>
</dbReference>
<evidence type="ECO:0000256" key="3">
    <source>
        <dbReference type="ARBA" id="ARBA00021897"/>
    </source>
</evidence>
<proteinExistence type="inferred from homology"/>
<comment type="subcellular location">
    <subcellularLocation>
        <location evidence="1">Cell membrane</location>
        <topology evidence="1">Peripheral membrane protein</topology>
        <orientation evidence="1">Cytoplasmic side</orientation>
    </subcellularLocation>
</comment>
<keyword evidence="10" id="KW-1185">Reference proteome</keyword>
<evidence type="ECO:0000256" key="4">
    <source>
        <dbReference type="ARBA" id="ARBA00022475"/>
    </source>
</evidence>
<feature type="domain" description="Flagellar motor switch protein FliN-like C-terminal" evidence="8">
    <location>
        <begin position="39"/>
        <end position="108"/>
    </location>
</feature>
<evidence type="ECO:0000259" key="8">
    <source>
        <dbReference type="Pfam" id="PF01052"/>
    </source>
</evidence>
<comment type="similarity">
    <text evidence="2">Belongs to the FliN/MopA/SpaO family.</text>
</comment>
<keyword evidence="7" id="KW-0472">Membrane</keyword>
<keyword evidence="9" id="KW-0282">Flagellum</keyword>
<evidence type="ECO:0000313" key="10">
    <source>
        <dbReference type="Proteomes" id="UP000662888"/>
    </source>
</evidence>
<keyword evidence="5" id="KW-0145">Chemotaxis</keyword>
<dbReference type="InterPro" id="IPR001172">
    <property type="entry name" value="FliN_T3SS_HrcQb"/>
</dbReference>
<keyword evidence="6" id="KW-0283">Flagellar rotation</keyword>
<protein>
    <recommendedName>
        <fullName evidence="3">Flagellar motor switch protein FliN</fullName>
    </recommendedName>
</protein>
<evidence type="ECO:0000313" key="9">
    <source>
        <dbReference type="EMBL" id="QPI48560.1"/>
    </source>
</evidence>
<evidence type="ECO:0000256" key="6">
    <source>
        <dbReference type="ARBA" id="ARBA00022779"/>
    </source>
</evidence>
<dbReference type="PANTHER" id="PTHR43484:SF1">
    <property type="entry name" value="FLAGELLAR MOTOR SWITCH PROTEIN FLIN"/>
    <property type="match status" value="1"/>
</dbReference>
<accession>A0AA49A7G4</accession>
<dbReference type="Pfam" id="PF01052">
    <property type="entry name" value="FliMN_C"/>
    <property type="match status" value="1"/>
</dbReference>
<evidence type="ECO:0000256" key="5">
    <source>
        <dbReference type="ARBA" id="ARBA00022500"/>
    </source>
</evidence>
<dbReference type="InterPro" id="IPR036429">
    <property type="entry name" value="SpoA-like_sf"/>
</dbReference>
<dbReference type="Gene3D" id="2.30.330.10">
    <property type="entry name" value="SpoA-like"/>
    <property type="match status" value="1"/>
</dbReference>